<dbReference type="InterPro" id="IPR012677">
    <property type="entry name" value="Nucleotide-bd_a/b_plait_sf"/>
</dbReference>
<proteinExistence type="predicted"/>
<feature type="compositionally biased region" description="Polar residues" evidence="3">
    <location>
        <begin position="184"/>
        <end position="208"/>
    </location>
</feature>
<evidence type="ECO:0000313" key="5">
    <source>
        <dbReference type="EMBL" id="OBS27204.1"/>
    </source>
</evidence>
<evidence type="ECO:0000256" key="2">
    <source>
        <dbReference type="PROSITE-ProRule" id="PRU00176"/>
    </source>
</evidence>
<feature type="compositionally biased region" description="Basic residues" evidence="3">
    <location>
        <begin position="401"/>
        <end position="410"/>
    </location>
</feature>
<feature type="region of interest" description="Disordered" evidence="3">
    <location>
        <begin position="389"/>
        <end position="446"/>
    </location>
</feature>
<dbReference type="SUPFAM" id="SSF54928">
    <property type="entry name" value="RNA-binding domain, RBD"/>
    <property type="match status" value="1"/>
</dbReference>
<feature type="compositionally biased region" description="Basic and acidic residues" evidence="3">
    <location>
        <begin position="280"/>
        <end position="297"/>
    </location>
</feature>
<dbReference type="PROSITE" id="PS50102">
    <property type="entry name" value="RRM"/>
    <property type="match status" value="1"/>
</dbReference>
<dbReference type="Proteomes" id="UP000091967">
    <property type="component" value="Unassembled WGS sequence"/>
</dbReference>
<dbReference type="GO" id="GO:0003729">
    <property type="term" value="F:mRNA binding"/>
    <property type="evidence" value="ECO:0007669"/>
    <property type="project" value="InterPro"/>
</dbReference>
<dbReference type="Pfam" id="PF00076">
    <property type="entry name" value="RRM_1"/>
    <property type="match status" value="1"/>
</dbReference>
<protein>
    <recommendedName>
        <fullName evidence="4">RRM domain-containing protein</fullName>
    </recommendedName>
</protein>
<feature type="region of interest" description="Disordered" evidence="3">
    <location>
        <begin position="104"/>
        <end position="151"/>
    </location>
</feature>
<dbReference type="EMBL" id="LYXU01000001">
    <property type="protein sequence ID" value="OBS27204.1"/>
    <property type="molecule type" value="Genomic_DNA"/>
</dbReference>
<dbReference type="InterPro" id="IPR050825">
    <property type="entry name" value="RBM42_RBP45_47-like"/>
</dbReference>
<feature type="domain" description="RRM" evidence="4">
    <location>
        <begin position="308"/>
        <end position="386"/>
    </location>
</feature>
<evidence type="ECO:0000313" key="6">
    <source>
        <dbReference type="Proteomes" id="UP000091967"/>
    </source>
</evidence>
<dbReference type="InterPro" id="IPR000504">
    <property type="entry name" value="RRM_dom"/>
</dbReference>
<keyword evidence="1 2" id="KW-0694">RNA-binding</keyword>
<reference evidence="5 6" key="1">
    <citation type="submission" date="2016-06" db="EMBL/GenBank/DDBJ databases">
        <title>Living apart together: crosstalk between the core and supernumerary genomes in a fungal plant pathogen.</title>
        <authorList>
            <person name="Vanheule A."/>
            <person name="Audenaert K."/>
            <person name="Warris S."/>
            <person name="Van De Geest H."/>
            <person name="Schijlen E."/>
            <person name="Hofte M."/>
            <person name="De Saeger S."/>
            <person name="Haesaert G."/>
            <person name="Waalwijk C."/>
            <person name="Van Der Lee T."/>
        </authorList>
    </citation>
    <scope>NUCLEOTIDE SEQUENCE [LARGE SCALE GENOMIC DNA]</scope>
    <source>
        <strain evidence="5 6">2516</strain>
    </source>
</reference>
<evidence type="ECO:0000256" key="3">
    <source>
        <dbReference type="SAM" id="MobiDB-lite"/>
    </source>
</evidence>
<name>A0A1B8B391_FUSPO</name>
<dbReference type="SMART" id="SM00360">
    <property type="entry name" value="RRM"/>
    <property type="match status" value="1"/>
</dbReference>
<dbReference type="InterPro" id="IPR035979">
    <property type="entry name" value="RBD_domain_sf"/>
</dbReference>
<keyword evidence="6" id="KW-1185">Reference proteome</keyword>
<dbReference type="STRING" id="36050.A0A1B8B391"/>
<dbReference type="AlphaFoldDB" id="A0A1B8B391"/>
<organism evidence="5 6">
    <name type="scientific">Fusarium poae</name>
    <dbReference type="NCBI Taxonomy" id="36050"/>
    <lineage>
        <taxon>Eukaryota</taxon>
        <taxon>Fungi</taxon>
        <taxon>Dikarya</taxon>
        <taxon>Ascomycota</taxon>
        <taxon>Pezizomycotina</taxon>
        <taxon>Sordariomycetes</taxon>
        <taxon>Hypocreomycetidae</taxon>
        <taxon>Hypocreales</taxon>
        <taxon>Nectriaceae</taxon>
        <taxon>Fusarium</taxon>
    </lineage>
</organism>
<gene>
    <name evidence="5" type="ORF">FPOA_01145</name>
</gene>
<dbReference type="OMA" id="FTAFQPR"/>
<accession>A0A1B8B391</accession>
<comment type="caution">
    <text evidence="5">The sequence shown here is derived from an EMBL/GenBank/DDBJ whole genome shotgun (WGS) entry which is preliminary data.</text>
</comment>
<sequence length="446" mass="47558">MFVRMNEEEKEKKEEKVGGNVKFKYCCTDTEPGLGDWALRLMNLVDVVTPVLKLGTRYLVRKHGRINTAQTQPNTIWHNAKNGGESALIGGAFARNFEQNLAQGISNSSLPPRPPASKSGFKPAFSSTAQAASKPAYSNAPPTYSGPSSYPATTAPPAAQYGPSYSSYPTTAPGAVSSAAAYSYPQQPQSHGPQSYGAQSYGPQSYEPQSYGAAPQIRNPFPTPGTAGPEYNPEMAAQIAQWQSAYSSAPADNKDKTAGPAGPRADGQSSVAAAAAAANQERKKTVVREGGGKKWTDDSLLEWDPAHLRLFVGNLAGETTDDALLKAFSRWQSVQKARVIRDKRTSKSKGYGFVSFSDADDFFQAAKEMNGKYIQSHPVTVRKANTEIKVANVKEKDRNGKKNKNKKGGHGGHGGGAGYEPNLGPQGSSGVVKPGQKTKNGLRLLG</sequence>
<evidence type="ECO:0000256" key="1">
    <source>
        <dbReference type="ARBA" id="ARBA00022884"/>
    </source>
</evidence>
<dbReference type="Gene3D" id="3.30.70.330">
    <property type="match status" value="1"/>
</dbReference>
<dbReference type="PANTHER" id="PTHR47640:SF11">
    <property type="entry name" value="RNA-BINDING PROTEIN 42"/>
    <property type="match status" value="1"/>
</dbReference>
<dbReference type="PANTHER" id="PTHR47640">
    <property type="entry name" value="TRNA SELENOCYSTEINE 1-ASSOCIATED PROTEIN 1-RELATED-RELATED"/>
    <property type="match status" value="1"/>
</dbReference>
<feature type="region of interest" description="Disordered" evidence="3">
    <location>
        <begin position="182"/>
        <end position="298"/>
    </location>
</feature>
<evidence type="ECO:0000259" key="4">
    <source>
        <dbReference type="PROSITE" id="PS50102"/>
    </source>
</evidence>